<dbReference type="EMBL" id="CP097636">
    <property type="protein sequence ID" value="URI11569.1"/>
    <property type="molecule type" value="Genomic_DNA"/>
</dbReference>
<dbReference type="SUPFAM" id="SSF53335">
    <property type="entry name" value="S-adenosyl-L-methionine-dependent methyltransferases"/>
    <property type="match status" value="1"/>
</dbReference>
<protein>
    <submittedName>
        <fullName evidence="4">Methyltransferase domain-containing protein</fullName>
    </submittedName>
</protein>
<dbReference type="Proteomes" id="UP001056201">
    <property type="component" value="Chromosome 2"/>
</dbReference>
<reference evidence="4" key="1">
    <citation type="submission" date="2022-05" db="EMBL/GenBank/DDBJ databases">
        <title>An RpoN-dependent PEP-CTERM gene is involved in floc formation of an Aquincola tertiaricarbonis strain.</title>
        <authorList>
            <person name="Qiu D."/>
            <person name="Xia M."/>
        </authorList>
    </citation>
    <scope>NUCLEOTIDE SEQUENCE</scope>
    <source>
        <strain evidence="4">RN12</strain>
    </source>
</reference>
<dbReference type="CDD" id="cd02440">
    <property type="entry name" value="AdoMet_MTases"/>
    <property type="match status" value="1"/>
</dbReference>
<organism evidence="4 5">
    <name type="scientific">Aquincola tertiaricarbonis</name>
    <dbReference type="NCBI Taxonomy" id="391953"/>
    <lineage>
        <taxon>Bacteria</taxon>
        <taxon>Pseudomonadati</taxon>
        <taxon>Pseudomonadota</taxon>
        <taxon>Betaproteobacteria</taxon>
        <taxon>Burkholderiales</taxon>
        <taxon>Sphaerotilaceae</taxon>
        <taxon>Aquincola</taxon>
    </lineage>
</organism>
<sequence>MAGSQPPHALQALWWPLRSALASAWPRRGDAQMQRMRRAAGGGEGDMHADAAERMYGALYLSHIRALAGGRSGLRILDVGCQSGRLAVPLAAEGHKVTALDLSPDWLALCRRHALEQGVALRTVEGAAEDAAALLAAQRFDLVICTELLYALEDPCRTLRVLRGLLDDRGLLVTSHRTRHYMLLTLARFQRWDDLAVVAGAEEGRVLGGQHYGWHEADTLHRMYARCGLQIEQMHGIGCLSGVGVDGLAAVLDAATLREDLPRLQALEQAVAHRYPDAARYRLVIAHPV</sequence>
<name>A0ABY4SEX2_AQUTE</name>
<dbReference type="PANTHER" id="PTHR43464:SF19">
    <property type="entry name" value="UBIQUINONE BIOSYNTHESIS O-METHYLTRANSFERASE, MITOCHONDRIAL"/>
    <property type="match status" value="1"/>
</dbReference>
<dbReference type="RefSeq" id="WP_250199763.1">
    <property type="nucleotide sequence ID" value="NZ_CP097636.1"/>
</dbReference>
<keyword evidence="1 4" id="KW-0489">Methyltransferase</keyword>
<evidence type="ECO:0000313" key="4">
    <source>
        <dbReference type="EMBL" id="URI11569.1"/>
    </source>
</evidence>
<keyword evidence="5" id="KW-1185">Reference proteome</keyword>
<evidence type="ECO:0000256" key="1">
    <source>
        <dbReference type="ARBA" id="ARBA00022603"/>
    </source>
</evidence>
<dbReference type="GO" id="GO:0032259">
    <property type="term" value="P:methylation"/>
    <property type="evidence" value="ECO:0007669"/>
    <property type="project" value="UniProtKB-KW"/>
</dbReference>
<dbReference type="Gene3D" id="3.40.50.150">
    <property type="entry name" value="Vaccinia Virus protein VP39"/>
    <property type="match status" value="1"/>
</dbReference>
<dbReference type="InterPro" id="IPR029063">
    <property type="entry name" value="SAM-dependent_MTases_sf"/>
</dbReference>
<accession>A0ABY4SEX2</accession>
<proteinExistence type="predicted"/>
<evidence type="ECO:0000256" key="3">
    <source>
        <dbReference type="ARBA" id="ARBA00022691"/>
    </source>
</evidence>
<dbReference type="GO" id="GO:0008168">
    <property type="term" value="F:methyltransferase activity"/>
    <property type="evidence" value="ECO:0007669"/>
    <property type="project" value="UniProtKB-KW"/>
</dbReference>
<keyword evidence="3" id="KW-0949">S-adenosyl-L-methionine</keyword>
<evidence type="ECO:0000313" key="5">
    <source>
        <dbReference type="Proteomes" id="UP001056201"/>
    </source>
</evidence>
<gene>
    <name evidence="4" type="ORF">MW290_21770</name>
</gene>
<dbReference type="Pfam" id="PF13489">
    <property type="entry name" value="Methyltransf_23"/>
    <property type="match status" value="1"/>
</dbReference>
<dbReference type="PANTHER" id="PTHR43464">
    <property type="entry name" value="METHYLTRANSFERASE"/>
    <property type="match status" value="1"/>
</dbReference>
<evidence type="ECO:0000256" key="2">
    <source>
        <dbReference type="ARBA" id="ARBA00022679"/>
    </source>
</evidence>
<keyword evidence="2" id="KW-0808">Transferase</keyword>